<organism evidence="2 3">
    <name type="scientific">Plakobranchus ocellatus</name>
    <dbReference type="NCBI Taxonomy" id="259542"/>
    <lineage>
        <taxon>Eukaryota</taxon>
        <taxon>Metazoa</taxon>
        <taxon>Spiralia</taxon>
        <taxon>Lophotrochozoa</taxon>
        <taxon>Mollusca</taxon>
        <taxon>Gastropoda</taxon>
        <taxon>Heterobranchia</taxon>
        <taxon>Euthyneura</taxon>
        <taxon>Panpulmonata</taxon>
        <taxon>Sacoglossa</taxon>
        <taxon>Placobranchoidea</taxon>
        <taxon>Plakobranchidae</taxon>
        <taxon>Plakobranchus</taxon>
    </lineage>
</organism>
<gene>
    <name evidence="2" type="ORF">PoB_005487600</name>
</gene>
<accession>A0AAV4C6N8</accession>
<dbReference type="EMBL" id="BLXT01006036">
    <property type="protein sequence ID" value="GFO28371.1"/>
    <property type="molecule type" value="Genomic_DNA"/>
</dbReference>
<evidence type="ECO:0000313" key="2">
    <source>
        <dbReference type="EMBL" id="GFO28371.1"/>
    </source>
</evidence>
<comment type="caution">
    <text evidence="2">The sequence shown here is derived from an EMBL/GenBank/DDBJ whole genome shotgun (WGS) entry which is preliminary data.</text>
</comment>
<proteinExistence type="predicted"/>
<evidence type="ECO:0008006" key="4">
    <source>
        <dbReference type="Google" id="ProtNLM"/>
    </source>
</evidence>
<evidence type="ECO:0000256" key="1">
    <source>
        <dbReference type="SAM" id="MobiDB-lite"/>
    </source>
</evidence>
<protein>
    <recommendedName>
        <fullName evidence="4">Lipoprotein</fullName>
    </recommendedName>
</protein>
<dbReference type="Proteomes" id="UP000735302">
    <property type="component" value="Unassembled WGS sequence"/>
</dbReference>
<name>A0AAV4C6N8_9GAST</name>
<keyword evidence="3" id="KW-1185">Reference proteome</keyword>
<feature type="region of interest" description="Disordered" evidence="1">
    <location>
        <begin position="50"/>
        <end position="83"/>
    </location>
</feature>
<evidence type="ECO:0000313" key="3">
    <source>
        <dbReference type="Proteomes" id="UP000735302"/>
    </source>
</evidence>
<sequence length="109" mass="11909">MGKKEEMGFSGEGKGKGLHHNNLLLFNKAFKVVRALLLLSACGRLYTSPERKQASVTPHQQEQDKQEQVDNGGQSDGLLTNAGLRSDQTPLCVVRCGTVRCSRAEPILD</sequence>
<reference evidence="2 3" key="1">
    <citation type="journal article" date="2021" name="Elife">
        <title>Chloroplast acquisition without the gene transfer in kleptoplastic sea slugs, Plakobranchus ocellatus.</title>
        <authorList>
            <person name="Maeda T."/>
            <person name="Takahashi S."/>
            <person name="Yoshida T."/>
            <person name="Shimamura S."/>
            <person name="Takaki Y."/>
            <person name="Nagai Y."/>
            <person name="Toyoda A."/>
            <person name="Suzuki Y."/>
            <person name="Arimoto A."/>
            <person name="Ishii H."/>
            <person name="Satoh N."/>
            <person name="Nishiyama T."/>
            <person name="Hasebe M."/>
            <person name="Maruyama T."/>
            <person name="Minagawa J."/>
            <person name="Obokata J."/>
            <person name="Shigenobu S."/>
        </authorList>
    </citation>
    <scope>NUCLEOTIDE SEQUENCE [LARGE SCALE GENOMIC DNA]</scope>
</reference>
<dbReference type="AlphaFoldDB" id="A0AAV4C6N8"/>